<keyword evidence="3" id="KW-1185">Reference proteome</keyword>
<feature type="compositionally biased region" description="Basic and acidic residues" evidence="1">
    <location>
        <begin position="22"/>
        <end position="34"/>
    </location>
</feature>
<sequence length="92" mass="10571">MIGCLGPPERNNPETPTLSAKEPSHQIQPEDHLKRQTWKVKRRGPTREMEHSTLGQSLKERKLRASGPMRDNEEYPNLLLSDLLENLTREGT</sequence>
<dbReference type="EMBL" id="JANPWB010000001">
    <property type="protein sequence ID" value="KAJ1218736.1"/>
    <property type="molecule type" value="Genomic_DNA"/>
</dbReference>
<evidence type="ECO:0000256" key="1">
    <source>
        <dbReference type="SAM" id="MobiDB-lite"/>
    </source>
</evidence>
<accession>A0AAV7X0X7</accession>
<protein>
    <submittedName>
        <fullName evidence="2">Uncharacterized protein</fullName>
    </submittedName>
</protein>
<organism evidence="2 3">
    <name type="scientific">Pleurodeles waltl</name>
    <name type="common">Iberian ribbed newt</name>
    <dbReference type="NCBI Taxonomy" id="8319"/>
    <lineage>
        <taxon>Eukaryota</taxon>
        <taxon>Metazoa</taxon>
        <taxon>Chordata</taxon>
        <taxon>Craniata</taxon>
        <taxon>Vertebrata</taxon>
        <taxon>Euteleostomi</taxon>
        <taxon>Amphibia</taxon>
        <taxon>Batrachia</taxon>
        <taxon>Caudata</taxon>
        <taxon>Salamandroidea</taxon>
        <taxon>Salamandridae</taxon>
        <taxon>Pleurodelinae</taxon>
        <taxon>Pleurodeles</taxon>
    </lineage>
</organism>
<gene>
    <name evidence="2" type="ORF">NDU88_006313</name>
</gene>
<evidence type="ECO:0000313" key="3">
    <source>
        <dbReference type="Proteomes" id="UP001066276"/>
    </source>
</evidence>
<evidence type="ECO:0000313" key="2">
    <source>
        <dbReference type="EMBL" id="KAJ1218736.1"/>
    </source>
</evidence>
<name>A0AAV7X0X7_PLEWA</name>
<dbReference type="Proteomes" id="UP001066276">
    <property type="component" value="Chromosome 1_1"/>
</dbReference>
<proteinExistence type="predicted"/>
<reference evidence="2" key="1">
    <citation type="journal article" date="2022" name="bioRxiv">
        <title>Sequencing and chromosome-scale assembly of the giantPleurodeles waltlgenome.</title>
        <authorList>
            <person name="Brown T."/>
            <person name="Elewa A."/>
            <person name="Iarovenko S."/>
            <person name="Subramanian E."/>
            <person name="Araus A.J."/>
            <person name="Petzold A."/>
            <person name="Susuki M."/>
            <person name="Suzuki K.-i.T."/>
            <person name="Hayashi T."/>
            <person name="Toyoda A."/>
            <person name="Oliveira C."/>
            <person name="Osipova E."/>
            <person name="Leigh N.D."/>
            <person name="Simon A."/>
            <person name="Yun M.H."/>
        </authorList>
    </citation>
    <scope>NUCLEOTIDE SEQUENCE</scope>
    <source>
        <strain evidence="2">20211129_DDA</strain>
        <tissue evidence="2">Liver</tissue>
    </source>
</reference>
<feature type="compositionally biased region" description="Basic residues" evidence="1">
    <location>
        <begin position="35"/>
        <end position="44"/>
    </location>
</feature>
<comment type="caution">
    <text evidence="2">The sequence shown here is derived from an EMBL/GenBank/DDBJ whole genome shotgun (WGS) entry which is preliminary data.</text>
</comment>
<dbReference type="AlphaFoldDB" id="A0AAV7X0X7"/>
<feature type="region of interest" description="Disordered" evidence="1">
    <location>
        <begin position="1"/>
        <end position="77"/>
    </location>
</feature>